<sequence>MPTDSRRRQILGSLAATGLAAAGVGPARAQAWPSKPIRIFVGFNPGGTTDPYARVYGEILGQRLNAPVVVENRPGAGGTLSLGALAREPADGHTIGITTSTSVWGARTLYRRLPYDADRDFVPLGWFPVGPLLMAVPSTLPVNDVKEWVDYARKNPVSMASYGPASVPHLATEEFNKRYGTKINVVHYKGEGPMWPDVSTSVTQAGIGSYMALAPHIARGSVKVLASVGDERSPKLPQVTSFASQGFDGEIFRLSGGLLMVAPAATPEDVLQRISQAFVEGADSPKAVALREAFAIGDKPTTMDEAKRKWREESPIWIRLTDQLGIKLD</sequence>
<dbReference type="PANTHER" id="PTHR42928">
    <property type="entry name" value="TRICARBOXYLATE-BINDING PROTEIN"/>
    <property type="match status" value="1"/>
</dbReference>
<dbReference type="Pfam" id="PF03401">
    <property type="entry name" value="TctC"/>
    <property type="match status" value="1"/>
</dbReference>
<evidence type="ECO:0000313" key="2">
    <source>
        <dbReference type="EMBL" id="MBB5273682.1"/>
    </source>
</evidence>
<comment type="similarity">
    <text evidence="1">Belongs to the UPF0065 (bug) family.</text>
</comment>
<dbReference type="CDD" id="cd07012">
    <property type="entry name" value="PBP2_Bug_TTT"/>
    <property type="match status" value="1"/>
</dbReference>
<reference evidence="2 3" key="1">
    <citation type="submission" date="2020-08" db="EMBL/GenBank/DDBJ databases">
        <title>Genomic Encyclopedia of Type Strains, Phase IV (KMG-IV): sequencing the most valuable type-strain genomes for metagenomic binning, comparative biology and taxonomic classification.</title>
        <authorList>
            <person name="Goeker M."/>
        </authorList>
    </citation>
    <scope>NUCLEOTIDE SEQUENCE [LARGE SCALE GENOMIC DNA]</scope>
    <source>
        <strain evidence="2 3">DSM 29781</strain>
    </source>
</reference>
<accession>A0A7W8HKS5</accession>
<keyword evidence="2" id="KW-0675">Receptor</keyword>
<dbReference type="Gene3D" id="3.40.190.10">
    <property type="entry name" value="Periplasmic binding protein-like II"/>
    <property type="match status" value="1"/>
</dbReference>
<keyword evidence="3" id="KW-1185">Reference proteome</keyword>
<dbReference type="PANTHER" id="PTHR42928:SF5">
    <property type="entry name" value="BLR1237 PROTEIN"/>
    <property type="match status" value="1"/>
</dbReference>
<gene>
    <name evidence="2" type="ORF">HNQ70_003713</name>
</gene>
<dbReference type="InterPro" id="IPR005064">
    <property type="entry name" value="BUG"/>
</dbReference>
<dbReference type="EMBL" id="JACHGB010000008">
    <property type="protein sequence ID" value="MBB5273682.1"/>
    <property type="molecule type" value="Genomic_DNA"/>
</dbReference>
<dbReference type="PIRSF" id="PIRSF017082">
    <property type="entry name" value="YflP"/>
    <property type="match status" value="1"/>
</dbReference>
<dbReference type="Proteomes" id="UP000532440">
    <property type="component" value="Unassembled WGS sequence"/>
</dbReference>
<name>A0A7W8HKS5_9BURK</name>
<protein>
    <submittedName>
        <fullName evidence="2">Tripartite-type tricarboxylate transporter receptor subunit TctC</fullName>
    </submittedName>
</protein>
<dbReference type="AlphaFoldDB" id="A0A7W8HKS5"/>
<evidence type="ECO:0000256" key="1">
    <source>
        <dbReference type="ARBA" id="ARBA00006987"/>
    </source>
</evidence>
<evidence type="ECO:0000313" key="3">
    <source>
        <dbReference type="Proteomes" id="UP000532440"/>
    </source>
</evidence>
<dbReference type="InterPro" id="IPR042100">
    <property type="entry name" value="Bug_dom1"/>
</dbReference>
<proteinExistence type="inferred from homology"/>
<dbReference type="Gene3D" id="3.40.190.150">
    <property type="entry name" value="Bordetella uptake gene, domain 1"/>
    <property type="match status" value="1"/>
</dbReference>
<dbReference type="RefSeq" id="WP_183970552.1">
    <property type="nucleotide sequence ID" value="NZ_BAABEW010000013.1"/>
</dbReference>
<comment type="caution">
    <text evidence="2">The sequence shown here is derived from an EMBL/GenBank/DDBJ whole genome shotgun (WGS) entry which is preliminary data.</text>
</comment>
<dbReference type="SUPFAM" id="SSF53850">
    <property type="entry name" value="Periplasmic binding protein-like II"/>
    <property type="match status" value="1"/>
</dbReference>
<dbReference type="InterPro" id="IPR006311">
    <property type="entry name" value="TAT_signal"/>
</dbReference>
<dbReference type="PROSITE" id="PS51318">
    <property type="entry name" value="TAT"/>
    <property type="match status" value="1"/>
</dbReference>
<organism evidence="2 3">
    <name type="scientific">Quisquiliibacterium transsilvanicum</name>
    <dbReference type="NCBI Taxonomy" id="1549638"/>
    <lineage>
        <taxon>Bacteria</taxon>
        <taxon>Pseudomonadati</taxon>
        <taxon>Pseudomonadota</taxon>
        <taxon>Betaproteobacteria</taxon>
        <taxon>Burkholderiales</taxon>
        <taxon>Burkholderiaceae</taxon>
        <taxon>Quisquiliibacterium</taxon>
    </lineage>
</organism>